<evidence type="ECO:0000313" key="1">
    <source>
        <dbReference type="EMBL" id="KAL2723701.1"/>
    </source>
</evidence>
<dbReference type="Proteomes" id="UP001607303">
    <property type="component" value="Unassembled WGS sequence"/>
</dbReference>
<gene>
    <name evidence="1" type="ORF">V1477_018933</name>
</gene>
<evidence type="ECO:0000313" key="2">
    <source>
        <dbReference type="Proteomes" id="UP001607303"/>
    </source>
</evidence>
<organism evidence="1 2">
    <name type="scientific">Vespula maculifrons</name>
    <name type="common">Eastern yellow jacket</name>
    <name type="synonym">Wasp</name>
    <dbReference type="NCBI Taxonomy" id="7453"/>
    <lineage>
        <taxon>Eukaryota</taxon>
        <taxon>Metazoa</taxon>
        <taxon>Ecdysozoa</taxon>
        <taxon>Arthropoda</taxon>
        <taxon>Hexapoda</taxon>
        <taxon>Insecta</taxon>
        <taxon>Pterygota</taxon>
        <taxon>Neoptera</taxon>
        <taxon>Endopterygota</taxon>
        <taxon>Hymenoptera</taxon>
        <taxon>Apocrita</taxon>
        <taxon>Aculeata</taxon>
        <taxon>Vespoidea</taxon>
        <taxon>Vespidae</taxon>
        <taxon>Vespinae</taxon>
        <taxon>Vespula</taxon>
    </lineage>
</organism>
<sequence>MEKHNYFTHSFNILCEEFCSRIPSRSGDTFPPVAATKWEHNYITHSFNIPCQLFYFRSTSKSGDAFAVVMTTNYWFSLALNLDEWTSQFPYSCSTHSTQKYIEKWGCFRSRDDNKVSYLTDFDSY</sequence>
<protein>
    <submittedName>
        <fullName evidence="1">Uncharacterized protein</fullName>
    </submittedName>
</protein>
<keyword evidence="2" id="KW-1185">Reference proteome</keyword>
<dbReference type="AlphaFoldDB" id="A0ABD2ASX8"/>
<accession>A0ABD2ASX8</accession>
<proteinExistence type="predicted"/>
<dbReference type="EMBL" id="JAYRBN010000113">
    <property type="protein sequence ID" value="KAL2723701.1"/>
    <property type="molecule type" value="Genomic_DNA"/>
</dbReference>
<name>A0ABD2ASX8_VESMC</name>
<comment type="caution">
    <text evidence="1">The sequence shown here is derived from an EMBL/GenBank/DDBJ whole genome shotgun (WGS) entry which is preliminary data.</text>
</comment>
<reference evidence="1 2" key="1">
    <citation type="journal article" date="2024" name="Ann. Entomol. Soc. Am.">
        <title>Genomic analyses of the southern and eastern yellowjacket wasps (Hymenoptera: Vespidae) reveal evolutionary signatures of social life.</title>
        <authorList>
            <person name="Catto M.A."/>
            <person name="Caine P.B."/>
            <person name="Orr S.E."/>
            <person name="Hunt B.G."/>
            <person name="Goodisman M.A.D."/>
        </authorList>
    </citation>
    <scope>NUCLEOTIDE SEQUENCE [LARGE SCALE GENOMIC DNA]</scope>
    <source>
        <strain evidence="1">232</strain>
        <tissue evidence="1">Head and thorax</tissue>
    </source>
</reference>